<keyword evidence="1" id="KW-0548">Nucleotidyltransferase</keyword>
<dbReference type="Pfam" id="PF05183">
    <property type="entry name" value="RdRP"/>
    <property type="match status" value="1"/>
</dbReference>
<evidence type="ECO:0000256" key="1">
    <source>
        <dbReference type="RuleBase" id="RU363098"/>
    </source>
</evidence>
<dbReference type="GO" id="GO:0003723">
    <property type="term" value="F:RNA binding"/>
    <property type="evidence" value="ECO:0007669"/>
    <property type="project" value="UniProtKB-KW"/>
</dbReference>
<dbReference type="AlphaFoldDB" id="A0A9P7G5Q8"/>
<dbReference type="InterPro" id="IPR057596">
    <property type="entry name" value="RDRP_core"/>
</dbReference>
<keyword evidence="1" id="KW-0694">RNA-binding</keyword>
<name>A0A9P7G5Q8_9AGAR</name>
<gene>
    <name evidence="4" type="ORF">DXG03_008661</name>
</gene>
<dbReference type="InterPro" id="IPR007855">
    <property type="entry name" value="RDRP"/>
</dbReference>
<evidence type="ECO:0000313" key="4">
    <source>
        <dbReference type="EMBL" id="KAG5644364.1"/>
    </source>
</evidence>
<evidence type="ECO:0000259" key="3">
    <source>
        <dbReference type="Pfam" id="PF05183"/>
    </source>
</evidence>
<dbReference type="PANTHER" id="PTHR23079">
    <property type="entry name" value="RNA-DEPENDENT RNA POLYMERASE"/>
    <property type="match status" value="1"/>
</dbReference>
<evidence type="ECO:0000256" key="2">
    <source>
        <dbReference type="SAM" id="MobiDB-lite"/>
    </source>
</evidence>
<comment type="similarity">
    <text evidence="1">Belongs to the RdRP family.</text>
</comment>
<feature type="compositionally biased region" description="Low complexity" evidence="2">
    <location>
        <begin position="46"/>
        <end position="57"/>
    </location>
</feature>
<dbReference type="EMBL" id="JABCKV010000073">
    <property type="protein sequence ID" value="KAG5644364.1"/>
    <property type="molecule type" value="Genomic_DNA"/>
</dbReference>
<keyword evidence="1" id="KW-0696">RNA-directed RNA polymerase</keyword>
<accession>A0A9P7G5Q8</accession>
<feature type="region of interest" description="Disordered" evidence="2">
    <location>
        <begin position="43"/>
        <end position="65"/>
    </location>
</feature>
<evidence type="ECO:0000313" key="5">
    <source>
        <dbReference type="Proteomes" id="UP000775547"/>
    </source>
</evidence>
<dbReference type="GO" id="GO:0003968">
    <property type="term" value="F:RNA-directed RNA polymerase activity"/>
    <property type="evidence" value="ECO:0007669"/>
    <property type="project" value="UniProtKB-KW"/>
</dbReference>
<comment type="catalytic activity">
    <reaction evidence="1">
        <text>RNA(n) + a ribonucleoside 5'-triphosphate = RNA(n+1) + diphosphate</text>
        <dbReference type="Rhea" id="RHEA:21248"/>
        <dbReference type="Rhea" id="RHEA-COMP:14527"/>
        <dbReference type="Rhea" id="RHEA-COMP:17342"/>
        <dbReference type="ChEBI" id="CHEBI:33019"/>
        <dbReference type="ChEBI" id="CHEBI:61557"/>
        <dbReference type="ChEBI" id="CHEBI:140395"/>
        <dbReference type="EC" id="2.7.7.48"/>
    </reaction>
</comment>
<dbReference type="Proteomes" id="UP000775547">
    <property type="component" value="Unassembled WGS sequence"/>
</dbReference>
<dbReference type="PANTHER" id="PTHR23079:SF14">
    <property type="entry name" value="RNA-DEPENDENT RNA POLYMERASE"/>
    <property type="match status" value="1"/>
</dbReference>
<reference evidence="4" key="2">
    <citation type="submission" date="2021-10" db="EMBL/GenBank/DDBJ databases">
        <title>Phylogenomics reveals ancestral predisposition of the termite-cultivated fungus Termitomyces towards a domesticated lifestyle.</title>
        <authorList>
            <person name="Auxier B."/>
            <person name="Grum-Grzhimaylo A."/>
            <person name="Cardenas M.E."/>
            <person name="Lodge J.D."/>
            <person name="Laessoe T."/>
            <person name="Pedersen O."/>
            <person name="Smith M.E."/>
            <person name="Kuyper T.W."/>
            <person name="Franco-Molano E.A."/>
            <person name="Baroni T.J."/>
            <person name="Aanen D.K."/>
        </authorList>
    </citation>
    <scope>NUCLEOTIDE SEQUENCE</scope>
    <source>
        <strain evidence="4">AP01</strain>
        <tissue evidence="4">Mycelium</tissue>
    </source>
</reference>
<keyword evidence="1" id="KW-0808">Transferase</keyword>
<protein>
    <recommendedName>
        <fullName evidence="1">RNA-dependent RNA polymerase</fullName>
        <ecNumber evidence="1">2.7.7.48</ecNumber>
    </recommendedName>
</protein>
<dbReference type="GO" id="GO:0031380">
    <property type="term" value="C:nuclear RNA-directed RNA polymerase complex"/>
    <property type="evidence" value="ECO:0007669"/>
    <property type="project" value="TreeGrafter"/>
</dbReference>
<feature type="domain" description="RDRP core" evidence="3">
    <location>
        <begin position="226"/>
        <end position="859"/>
    </location>
</feature>
<sequence>MGRTSALSSQTTKSLAIIFKKNQASIAYLSVESSMTKINHSALTQSASDASAPPRSATGSLESIRKRKLGRLTDTSTSTLDHRHVKKPKLDELSEPYIIAYSELIQGRTDLAYGVLFEIARLISGGVLDYDQISAERLSKLAGNNAHSAPKTREILKETTVSAMRTDPAFAQENAATSSWQQLDMEEEALLNDPYAGLGHSETYPGWYGGKVGFRGKLDGDKGLYKISLERCTLGPSCRLMRRFGSKNFLRIKIQDKILHRLNNDLDKFFLRPFVLWGNVFRSFYAKEGTVFLFRTNEMLVDGKILSAQCSGLSLLELIDWHNSLMANSQQSMTKWSTRMALCLSNSIPGPILDAENILRQDDKISKEGSDMTDGCGDTTRSTTMAVFRTLNPESWPTAFQFRLGGAKGMATEKSETSTTEPLTVWLRDSQVKISYPVGHHDPRDPSVRIIDLLRTSYMRAPGRISAETIINLAENGVSHSIFTHLLKTNLAEVVKGLTMWDGPDAMFNLWVNVEKAGAVVFSRRAREAGGEARAKGYGESYDDEDDEDDEDGMKFDIAAKESTAWWADQTSGCPSQLEETCLVLIDAGFKPCSLPVLRDKLKCVVTTRIKNVAVKYRYELPLSVVAFVVPDPYGFLGEDEIHVKCSRRILQTHDGLLTDIVLGQVLLTRNPCKLPTDTRKLRAVEHPSLRSYTDLIVCSVQGKRRLLDFLAGGDYDGDTATVIWDPDIVKQFNNADEKYSEEPKGLGGCFTEEHNETVADFISKTTSFSLKERTLEVQKYLLGALRDTSVIGKYSGMHDTAIYSLGYAHPGTVKLAYKFCKVLDAPKTGLKIKNGTYMVDMATYGATRGPMWKDKKPSKVKSEWHYVKNEPYTKRGPDSEFISGPFVMDVLDNQARKEKDRMLQILEEIFKPLEDMTDQDLIRPWMDAVESAKQGSPDLVRAKQKDLLTIAQHVETMYEVHRKDVKHSFTTWAIERRQDTLRGHSQRFATFPTLKDMEVIMDAGSISRLRASYAYVYDLEQRRSFQQKWSRFPWDVALRDLCEIKAHSLGPSKTVTNSFYERFRLSRR</sequence>
<dbReference type="EC" id="2.7.7.48" evidence="1"/>
<comment type="caution">
    <text evidence="4">The sequence shown here is derived from an EMBL/GenBank/DDBJ whole genome shotgun (WGS) entry which is preliminary data.</text>
</comment>
<organism evidence="4 5">
    <name type="scientific">Asterophora parasitica</name>
    <dbReference type="NCBI Taxonomy" id="117018"/>
    <lineage>
        <taxon>Eukaryota</taxon>
        <taxon>Fungi</taxon>
        <taxon>Dikarya</taxon>
        <taxon>Basidiomycota</taxon>
        <taxon>Agaricomycotina</taxon>
        <taxon>Agaricomycetes</taxon>
        <taxon>Agaricomycetidae</taxon>
        <taxon>Agaricales</taxon>
        <taxon>Tricholomatineae</taxon>
        <taxon>Lyophyllaceae</taxon>
        <taxon>Asterophora</taxon>
    </lineage>
</organism>
<proteinExistence type="inferred from homology"/>
<dbReference type="GO" id="GO:0030422">
    <property type="term" value="P:siRNA processing"/>
    <property type="evidence" value="ECO:0007669"/>
    <property type="project" value="TreeGrafter"/>
</dbReference>
<reference evidence="4" key="1">
    <citation type="submission" date="2020-07" db="EMBL/GenBank/DDBJ databases">
        <authorList>
            <person name="Nieuwenhuis M."/>
            <person name="Van De Peppel L.J.J."/>
        </authorList>
    </citation>
    <scope>NUCLEOTIDE SEQUENCE</scope>
    <source>
        <strain evidence="4">AP01</strain>
        <tissue evidence="4">Mycelium</tissue>
    </source>
</reference>
<keyword evidence="5" id="KW-1185">Reference proteome</keyword>
<dbReference type="OrthoDB" id="10055769at2759"/>